<evidence type="ECO:0000256" key="12">
    <source>
        <dbReference type="HAMAP-Rule" id="MF_01665"/>
    </source>
</evidence>
<gene>
    <name evidence="12" type="primary">ctaA</name>
    <name evidence="13" type="ORF">DMY87_20055</name>
</gene>
<keyword evidence="8 12" id="KW-0350">Heme biosynthesis</keyword>
<keyword evidence="7 12" id="KW-0408">Iron</keyword>
<evidence type="ECO:0000256" key="9">
    <source>
        <dbReference type="ARBA" id="ARBA00023136"/>
    </source>
</evidence>
<dbReference type="HAMAP" id="MF_01665">
    <property type="entry name" value="HemeA_synth_type2"/>
    <property type="match status" value="1"/>
</dbReference>
<dbReference type="PANTHER" id="PTHR23289">
    <property type="entry name" value="CYTOCHROME C OXIDASE ASSEMBLY PROTEIN COX15"/>
    <property type="match status" value="1"/>
</dbReference>
<feature type="transmembrane region" description="Helical" evidence="12">
    <location>
        <begin position="28"/>
        <end position="47"/>
    </location>
</feature>
<evidence type="ECO:0000256" key="2">
    <source>
        <dbReference type="ARBA" id="ARBA00004141"/>
    </source>
</evidence>
<evidence type="ECO:0000256" key="6">
    <source>
        <dbReference type="ARBA" id="ARBA00023002"/>
    </source>
</evidence>
<proteinExistence type="inferred from homology"/>
<evidence type="ECO:0000256" key="3">
    <source>
        <dbReference type="ARBA" id="ARBA00022692"/>
    </source>
</evidence>
<dbReference type="InterPro" id="IPR003780">
    <property type="entry name" value="COX15/CtaA_fam"/>
</dbReference>
<evidence type="ECO:0000256" key="10">
    <source>
        <dbReference type="ARBA" id="ARBA00044501"/>
    </source>
</evidence>
<feature type="transmembrane region" description="Helical" evidence="12">
    <location>
        <begin position="272"/>
        <end position="293"/>
    </location>
</feature>
<evidence type="ECO:0000256" key="4">
    <source>
        <dbReference type="ARBA" id="ARBA00022723"/>
    </source>
</evidence>
<feature type="transmembrane region" description="Helical" evidence="12">
    <location>
        <begin position="174"/>
        <end position="196"/>
    </location>
</feature>
<comment type="caution">
    <text evidence="13">The sequence shown here is derived from an EMBL/GenBank/DDBJ whole genome shotgun (WGS) entry which is preliminary data.</text>
</comment>
<feature type="binding site" description="axial binding residue" evidence="12">
    <location>
        <position position="274"/>
    </location>
    <ligand>
        <name>heme</name>
        <dbReference type="ChEBI" id="CHEBI:30413"/>
    </ligand>
    <ligandPart>
        <name>Fe</name>
        <dbReference type="ChEBI" id="CHEBI:18248"/>
    </ligandPart>
</feature>
<dbReference type="RefSeq" id="WP_110793409.1">
    <property type="nucleotide sequence ID" value="NZ_QJRY01000008.1"/>
</dbReference>
<evidence type="ECO:0000256" key="11">
    <source>
        <dbReference type="ARBA" id="ARBA00048044"/>
    </source>
</evidence>
<comment type="catalytic activity">
    <reaction evidence="11">
        <text>Fe(II)-heme o + 2 A + H2O = Fe(II)-heme a + 2 AH2</text>
        <dbReference type="Rhea" id="RHEA:63388"/>
        <dbReference type="ChEBI" id="CHEBI:13193"/>
        <dbReference type="ChEBI" id="CHEBI:15377"/>
        <dbReference type="ChEBI" id="CHEBI:17499"/>
        <dbReference type="ChEBI" id="CHEBI:60530"/>
        <dbReference type="ChEBI" id="CHEBI:61715"/>
        <dbReference type="EC" id="1.17.99.9"/>
    </reaction>
    <physiologicalReaction direction="left-to-right" evidence="11">
        <dbReference type="Rhea" id="RHEA:63389"/>
    </physiologicalReaction>
</comment>
<evidence type="ECO:0000256" key="5">
    <source>
        <dbReference type="ARBA" id="ARBA00022989"/>
    </source>
</evidence>
<keyword evidence="4 12" id="KW-0479">Metal-binding</keyword>
<keyword evidence="6 12" id="KW-0560">Oxidoreductase</keyword>
<dbReference type="EMBL" id="QJRY01000008">
    <property type="protein sequence ID" value="PYB70766.1"/>
    <property type="molecule type" value="Genomic_DNA"/>
</dbReference>
<evidence type="ECO:0000256" key="8">
    <source>
        <dbReference type="ARBA" id="ARBA00023133"/>
    </source>
</evidence>
<feature type="transmembrane region" description="Helical" evidence="12">
    <location>
        <begin position="141"/>
        <end position="159"/>
    </location>
</feature>
<evidence type="ECO:0000256" key="7">
    <source>
        <dbReference type="ARBA" id="ARBA00023004"/>
    </source>
</evidence>
<dbReference type="Proteomes" id="UP000247536">
    <property type="component" value="Unassembled WGS sequence"/>
</dbReference>
<keyword evidence="5 12" id="KW-1133">Transmembrane helix</keyword>
<comment type="subunit">
    <text evidence="12">Interacts with CtaB.</text>
</comment>
<sequence length="367" mass="41016">MTAATIGTETQIRTQIAKVDSDRRAIRIWLGVVVFTLFCLVLVGGATRLTDSGLSITQWKPIHGVIPPLSVAEWEEELQLYRQIPQYQQINKGMSLDEFKTIFWWEWAHRLLARMIGMIFALPLLYFWIKGRIEPGLRLPLVGVLALGGLQGFIGWWMVSSGLSERVDVSQYRLATHLMMACFIFASCVWIMRSLAPHSEDASPTPRARLVAGILLAMTFFQIYLGALVAGLDAGFTYNTWPLMDGAIVPQGLFVQAPAWINLFENPKTVQFVHRLGAYVLFAIALFHMIQCLRAAPQSTHARRSVLMFALVCLQATVGIVTLVTQVPLHAGLTHQGMALIVLAFAVAHLRGFYGERPRPIAMEVRD</sequence>
<reference evidence="13 14" key="1">
    <citation type="submission" date="2018-06" db="EMBL/GenBank/DDBJ databases">
        <title>Rhizobium wuzhouense sp. nov., isolated from roots of Oryza officinalis.</title>
        <authorList>
            <person name="Yuan T."/>
        </authorList>
    </citation>
    <scope>NUCLEOTIDE SEQUENCE [LARGE SCALE GENOMIC DNA]</scope>
    <source>
        <strain evidence="13 14">W44</strain>
    </source>
</reference>
<comment type="subcellular location">
    <subcellularLocation>
        <location evidence="12">Cell membrane</location>
        <topology evidence="12">Multi-pass membrane protein</topology>
    </subcellularLocation>
    <subcellularLocation>
        <location evidence="2">Membrane</location>
        <topology evidence="2">Multi-pass membrane protein</topology>
    </subcellularLocation>
</comment>
<feature type="transmembrane region" description="Helical" evidence="12">
    <location>
        <begin position="337"/>
        <end position="354"/>
    </location>
</feature>
<feature type="binding site" description="axial binding residue" evidence="12">
    <location>
        <position position="335"/>
    </location>
    <ligand>
        <name>heme</name>
        <dbReference type="ChEBI" id="CHEBI:30413"/>
    </ligand>
    <ligandPart>
        <name>Fe</name>
        <dbReference type="ChEBI" id="CHEBI:18248"/>
    </ligandPart>
</feature>
<comment type="similarity">
    <text evidence="12">Belongs to the COX15/CtaA family. Type 2 subfamily.</text>
</comment>
<feature type="transmembrane region" description="Helical" evidence="12">
    <location>
        <begin position="111"/>
        <end position="129"/>
    </location>
</feature>
<organism evidence="13 14">
    <name type="scientific">Rhizobium wuzhouense</name>
    <dbReference type="NCBI Taxonomy" id="1986026"/>
    <lineage>
        <taxon>Bacteria</taxon>
        <taxon>Pseudomonadati</taxon>
        <taxon>Pseudomonadota</taxon>
        <taxon>Alphaproteobacteria</taxon>
        <taxon>Hyphomicrobiales</taxon>
        <taxon>Rhizobiaceae</taxon>
        <taxon>Rhizobium/Agrobacterium group</taxon>
        <taxon>Rhizobium</taxon>
    </lineage>
</organism>
<dbReference type="Pfam" id="PF02628">
    <property type="entry name" value="COX15-CtaA"/>
    <property type="match status" value="1"/>
</dbReference>
<comment type="pathway">
    <text evidence="10 12">Porphyrin-containing compound metabolism; heme A biosynthesis; heme A from heme O: step 1/1.</text>
</comment>
<comment type="cofactor">
    <cofactor evidence="1 12">
        <name>heme b</name>
        <dbReference type="ChEBI" id="CHEBI:60344"/>
    </cofactor>
</comment>
<name>A0ABX5NNN6_9HYPH</name>
<dbReference type="EC" id="1.17.99.9" evidence="12"/>
<accession>A0ABX5NNN6</accession>
<protein>
    <recommendedName>
        <fullName evidence="12">Heme A synthase</fullName>
        <shortName evidence="12">HAS</shortName>
        <ecNumber evidence="12">1.17.99.9</ecNumber>
    </recommendedName>
    <alternativeName>
        <fullName evidence="12">Cytochrome aa3-controlling protein</fullName>
    </alternativeName>
</protein>
<feature type="transmembrane region" description="Helical" evidence="12">
    <location>
        <begin position="305"/>
        <end position="325"/>
    </location>
</feature>
<keyword evidence="9 12" id="KW-0472">Membrane</keyword>
<evidence type="ECO:0000313" key="13">
    <source>
        <dbReference type="EMBL" id="PYB70766.1"/>
    </source>
</evidence>
<evidence type="ECO:0000313" key="14">
    <source>
        <dbReference type="Proteomes" id="UP000247536"/>
    </source>
</evidence>
<keyword evidence="14" id="KW-1185">Reference proteome</keyword>
<keyword evidence="3 12" id="KW-0812">Transmembrane</keyword>
<keyword evidence="12" id="KW-1003">Cell membrane</keyword>
<dbReference type="PANTHER" id="PTHR23289:SF2">
    <property type="entry name" value="CYTOCHROME C OXIDASE ASSEMBLY PROTEIN COX15 HOMOLOG"/>
    <property type="match status" value="1"/>
</dbReference>
<dbReference type="InterPro" id="IPR023754">
    <property type="entry name" value="HemeA_Synthase_type2"/>
</dbReference>
<evidence type="ECO:0000256" key="1">
    <source>
        <dbReference type="ARBA" id="ARBA00001970"/>
    </source>
</evidence>
<comment type="function">
    <text evidence="12">Catalyzes the conversion of heme O to heme A by two successive hydroxylations of the methyl group at C8. The first hydroxylation forms heme I, the second hydroxylation results in an unstable dihydroxymethyl group, which spontaneously dehydrates, resulting in the formyl group of heme A.</text>
</comment>
<feature type="transmembrane region" description="Helical" evidence="12">
    <location>
        <begin position="208"/>
        <end position="232"/>
    </location>
</feature>